<accession>R2SN41</accession>
<evidence type="ECO:0000313" key="15">
    <source>
        <dbReference type="EMBL" id="EOT66001.1"/>
    </source>
</evidence>
<dbReference type="RefSeq" id="WP_010766257.1">
    <property type="nucleotide sequence ID" value="NZ_ASWB01000003.1"/>
</dbReference>
<dbReference type="EMBL" id="ASWB01000003">
    <property type="protein sequence ID" value="EOT66001.1"/>
    <property type="molecule type" value="Genomic_DNA"/>
</dbReference>
<keyword evidence="3" id="KW-0808">Transferase</keyword>
<evidence type="ECO:0000256" key="4">
    <source>
        <dbReference type="ARBA" id="ARBA00022723"/>
    </source>
</evidence>
<dbReference type="Pfam" id="PF00480">
    <property type="entry name" value="ROK"/>
    <property type="match status" value="1"/>
</dbReference>
<keyword evidence="10" id="KW-0119">Carbohydrate metabolism</keyword>
<evidence type="ECO:0000256" key="3">
    <source>
        <dbReference type="ARBA" id="ARBA00022679"/>
    </source>
</evidence>
<dbReference type="PANTHER" id="PTHR42742:SF3">
    <property type="entry name" value="FRUCTOKINASE"/>
    <property type="match status" value="1"/>
</dbReference>
<evidence type="ECO:0000256" key="1">
    <source>
        <dbReference type="ARBA" id="ARBA00001946"/>
    </source>
</evidence>
<dbReference type="GO" id="GO:0008865">
    <property type="term" value="F:fructokinase activity"/>
    <property type="evidence" value="ECO:0007669"/>
    <property type="project" value="UniProtKB-EC"/>
</dbReference>
<dbReference type="FunFam" id="3.30.420.40:FF:000153">
    <property type="entry name" value="Putative fructokinase"/>
    <property type="match status" value="1"/>
</dbReference>
<evidence type="ECO:0000313" key="17">
    <source>
        <dbReference type="Proteomes" id="UP000014157"/>
    </source>
</evidence>
<keyword evidence="8" id="KW-0067">ATP-binding</keyword>
<evidence type="ECO:0000313" key="16">
    <source>
        <dbReference type="Proteomes" id="UP000013781"/>
    </source>
</evidence>
<reference evidence="14 16" key="1">
    <citation type="submission" date="2013-02" db="EMBL/GenBank/DDBJ databases">
        <title>The Genome Sequence of Enterococcus moraviensis BAA-383.</title>
        <authorList>
            <consortium name="The Broad Institute Genome Sequencing Platform"/>
            <consortium name="The Broad Institute Genome Sequencing Center for Infectious Disease"/>
            <person name="Earl A.M."/>
            <person name="Gilmore M.S."/>
            <person name="Lebreton F."/>
            <person name="Walker B."/>
            <person name="Young S.K."/>
            <person name="Zeng Q."/>
            <person name="Gargeya S."/>
            <person name="Fitzgerald M."/>
            <person name="Haas B."/>
            <person name="Abouelleil A."/>
            <person name="Alvarado L."/>
            <person name="Arachchi H.M."/>
            <person name="Berlin A.M."/>
            <person name="Chapman S.B."/>
            <person name="Dewar J."/>
            <person name="Goldberg J."/>
            <person name="Griggs A."/>
            <person name="Gujja S."/>
            <person name="Hansen M."/>
            <person name="Howarth C."/>
            <person name="Imamovic A."/>
            <person name="Larimer J."/>
            <person name="McCowan C."/>
            <person name="Murphy C."/>
            <person name="Neiman D."/>
            <person name="Pearson M."/>
            <person name="Priest M."/>
            <person name="Roberts A."/>
            <person name="Saif S."/>
            <person name="Shea T."/>
            <person name="Sisk P."/>
            <person name="Sykes S."/>
            <person name="Wortman J."/>
            <person name="Nusbaum C."/>
            <person name="Birren B."/>
        </authorList>
    </citation>
    <scope>NUCLEOTIDE SEQUENCE [LARGE SCALE GENOMIC DNA]</scope>
    <source>
        <strain evidence="14 16">ATCC BAA-383</strain>
    </source>
</reference>
<keyword evidence="9" id="KW-0460">Magnesium</keyword>
<dbReference type="GO" id="GO:0046872">
    <property type="term" value="F:metal ion binding"/>
    <property type="evidence" value="ECO:0007669"/>
    <property type="project" value="UniProtKB-KW"/>
</dbReference>
<dbReference type="AlphaFoldDB" id="R2SN41"/>
<keyword evidence="17" id="KW-1185">Reference proteome</keyword>
<dbReference type="EC" id="2.7.1.4" evidence="11"/>
<dbReference type="FunFam" id="3.30.420.40:FF:000136">
    <property type="entry name" value="Putative fructokinase"/>
    <property type="match status" value="1"/>
</dbReference>
<dbReference type="EMBL" id="AJAS01000024">
    <property type="protein sequence ID" value="EOH96575.1"/>
    <property type="molecule type" value="Genomic_DNA"/>
</dbReference>
<comment type="catalytic activity">
    <reaction evidence="12">
        <text>D-fructose + ATP = D-fructose 6-phosphate + ADP + H(+)</text>
        <dbReference type="Rhea" id="RHEA:16125"/>
        <dbReference type="ChEBI" id="CHEBI:15378"/>
        <dbReference type="ChEBI" id="CHEBI:30616"/>
        <dbReference type="ChEBI" id="CHEBI:37721"/>
        <dbReference type="ChEBI" id="CHEBI:61527"/>
        <dbReference type="ChEBI" id="CHEBI:456216"/>
        <dbReference type="EC" id="2.7.1.4"/>
    </reaction>
</comment>
<comment type="caution">
    <text evidence="14">The sequence shown here is derived from an EMBL/GenBank/DDBJ whole genome shotgun (WGS) entry which is preliminary data.</text>
</comment>
<comment type="cofactor">
    <cofactor evidence="1">
        <name>Mg(2+)</name>
        <dbReference type="ChEBI" id="CHEBI:18420"/>
    </cofactor>
</comment>
<gene>
    <name evidence="15" type="ORF">I586_02270</name>
    <name evidence="14" type="ORF">UAY_02943</name>
</gene>
<dbReference type="OrthoDB" id="9783435at2"/>
<evidence type="ECO:0000256" key="12">
    <source>
        <dbReference type="ARBA" id="ARBA00048451"/>
    </source>
</evidence>
<evidence type="ECO:0000256" key="2">
    <source>
        <dbReference type="ARBA" id="ARBA00006479"/>
    </source>
</evidence>
<reference evidence="15 17" key="2">
    <citation type="submission" date="2013-03" db="EMBL/GenBank/DDBJ databases">
        <title>The Genome Sequence of Enterococcus moraviensis BAA-383 (PacBio/Illumina hybrid assembly).</title>
        <authorList>
            <consortium name="The Broad Institute Genomics Platform"/>
            <consortium name="The Broad Institute Genome Sequencing Center for Infectious Disease"/>
            <person name="Earl A."/>
            <person name="Russ C."/>
            <person name="Gilmore M."/>
            <person name="Surin D."/>
            <person name="Walker B."/>
            <person name="Young S."/>
            <person name="Zeng Q."/>
            <person name="Gargeya S."/>
            <person name="Fitzgerald M."/>
            <person name="Haas B."/>
            <person name="Abouelleil A."/>
            <person name="Allen A.W."/>
            <person name="Alvarado L."/>
            <person name="Arachchi H.M."/>
            <person name="Berlin A.M."/>
            <person name="Chapman S.B."/>
            <person name="Gainer-Dewar J."/>
            <person name="Goldberg J."/>
            <person name="Griggs A."/>
            <person name="Gujja S."/>
            <person name="Hansen M."/>
            <person name="Howarth C."/>
            <person name="Imamovic A."/>
            <person name="Ireland A."/>
            <person name="Larimer J."/>
            <person name="McCowan C."/>
            <person name="Murphy C."/>
            <person name="Pearson M."/>
            <person name="Poon T.W."/>
            <person name="Priest M."/>
            <person name="Roberts A."/>
            <person name="Saif S."/>
            <person name="Shea T."/>
            <person name="Sisk P."/>
            <person name="Sykes S."/>
            <person name="Wortman J."/>
            <person name="Nusbaum C."/>
            <person name="Birren B."/>
        </authorList>
    </citation>
    <scope>NUCLEOTIDE SEQUENCE [LARGE SCALE GENOMIC DNA]</scope>
    <source>
        <strain evidence="15 17">ATCC BAA-383</strain>
    </source>
</reference>
<keyword evidence="4" id="KW-0479">Metal-binding</keyword>
<evidence type="ECO:0000256" key="10">
    <source>
        <dbReference type="ARBA" id="ARBA00023277"/>
    </source>
</evidence>
<evidence type="ECO:0000256" key="11">
    <source>
        <dbReference type="ARBA" id="ARBA00038887"/>
    </source>
</evidence>
<dbReference type="STRING" id="155617.RV09_GL001474"/>
<dbReference type="InterPro" id="IPR051804">
    <property type="entry name" value="Carb_Metab_Reg_Kinase/Isom"/>
</dbReference>
<proteinExistence type="inferred from homology"/>
<dbReference type="Proteomes" id="UP000013781">
    <property type="component" value="Unassembled WGS sequence"/>
</dbReference>
<dbReference type="PANTHER" id="PTHR42742">
    <property type="entry name" value="TRANSCRIPTIONAL REPRESSOR MPRA"/>
    <property type="match status" value="1"/>
</dbReference>
<dbReference type="SUPFAM" id="SSF53067">
    <property type="entry name" value="Actin-like ATPase domain"/>
    <property type="match status" value="1"/>
</dbReference>
<keyword evidence="7" id="KW-0862">Zinc</keyword>
<evidence type="ECO:0000256" key="7">
    <source>
        <dbReference type="ARBA" id="ARBA00022833"/>
    </source>
</evidence>
<dbReference type="Proteomes" id="UP000014157">
    <property type="component" value="Unassembled WGS sequence"/>
</dbReference>
<dbReference type="InterPro" id="IPR043129">
    <property type="entry name" value="ATPase_NBD"/>
</dbReference>
<evidence type="ECO:0000256" key="8">
    <source>
        <dbReference type="ARBA" id="ARBA00022840"/>
    </source>
</evidence>
<evidence type="ECO:0000256" key="13">
    <source>
        <dbReference type="ARBA" id="ARBA00074653"/>
    </source>
</evidence>
<dbReference type="InterPro" id="IPR000600">
    <property type="entry name" value="ROK"/>
</dbReference>
<dbReference type="PATRIC" id="fig|1158609.3.peg.2871"/>
<keyword evidence="6 14" id="KW-0418">Kinase</keyword>
<dbReference type="Gene3D" id="3.30.420.40">
    <property type="match status" value="2"/>
</dbReference>
<dbReference type="HOGENOM" id="CLU_036604_3_0_9"/>
<keyword evidence="5" id="KW-0547">Nucleotide-binding</keyword>
<dbReference type="eggNOG" id="COG1940">
    <property type="taxonomic scope" value="Bacteria"/>
</dbReference>
<protein>
    <recommendedName>
        <fullName evidence="13">Fructokinase</fullName>
        <ecNumber evidence="11">2.7.1.4</ecNumber>
    </recommendedName>
</protein>
<evidence type="ECO:0000256" key="9">
    <source>
        <dbReference type="ARBA" id="ARBA00022842"/>
    </source>
</evidence>
<dbReference type="CDD" id="cd24067">
    <property type="entry name" value="ASKHA_NBD_ROK_BsFRK-like"/>
    <property type="match status" value="1"/>
</dbReference>
<organism evidence="14 16">
    <name type="scientific">Enterococcus moraviensis ATCC BAA-383</name>
    <dbReference type="NCBI Taxonomy" id="1158609"/>
    <lineage>
        <taxon>Bacteria</taxon>
        <taxon>Bacillati</taxon>
        <taxon>Bacillota</taxon>
        <taxon>Bacilli</taxon>
        <taxon>Lactobacillales</taxon>
        <taxon>Enterococcaceae</taxon>
        <taxon>Enterococcus</taxon>
    </lineage>
</organism>
<comment type="similarity">
    <text evidence="2">Belongs to the ROK (NagC/XylR) family.</text>
</comment>
<evidence type="ECO:0000256" key="5">
    <source>
        <dbReference type="ARBA" id="ARBA00022741"/>
    </source>
</evidence>
<evidence type="ECO:0000313" key="14">
    <source>
        <dbReference type="EMBL" id="EOH96575.1"/>
    </source>
</evidence>
<dbReference type="GO" id="GO:0005524">
    <property type="term" value="F:ATP binding"/>
    <property type="evidence" value="ECO:0007669"/>
    <property type="project" value="UniProtKB-KW"/>
</dbReference>
<evidence type="ECO:0000256" key="6">
    <source>
        <dbReference type="ARBA" id="ARBA00022777"/>
    </source>
</evidence>
<sequence>MDYYGSIEAGGTKFVCAVADETLTIIKRISLPTMSPEETLKQVFDFFDEYELKAMGVGSFGPIDVNRKSNTYGYITSTPKHGWRNVDLLGRLKERYDIPIAWTTDVNAAAYGEMHLGAGKETQSCIYLTVGTGIGGGAVVNGAVLEVFSHPEMGHITVQRYPNDKLESTCPYHDNCLEGLAAGPALEKRTGTKGQSLPSNHEVWEIEAFYLAQALLNYTLVLSPEKIILGGGVMKQQQLFPLIRESLKVQVGGYVSLPPLEEYIVGCDLGDDSGTIGCLLLAKKKEG</sequence>
<name>R2SN41_9ENTE</name>